<organism evidence="2">
    <name type="scientific">Alexandrium monilatum</name>
    <dbReference type="NCBI Taxonomy" id="311494"/>
    <lineage>
        <taxon>Eukaryota</taxon>
        <taxon>Sar</taxon>
        <taxon>Alveolata</taxon>
        <taxon>Dinophyceae</taxon>
        <taxon>Gonyaulacales</taxon>
        <taxon>Pyrocystaceae</taxon>
        <taxon>Alexandrium</taxon>
    </lineage>
</organism>
<evidence type="ECO:0000259" key="1">
    <source>
        <dbReference type="PROSITE" id="PS50056"/>
    </source>
</evidence>
<accession>A0A7S4PUH8</accession>
<evidence type="ECO:0000313" key="2">
    <source>
        <dbReference type="EMBL" id="CAE4563184.1"/>
    </source>
</evidence>
<dbReference type="InterPro" id="IPR029021">
    <property type="entry name" value="Prot-tyrosine_phosphatase-like"/>
</dbReference>
<feature type="domain" description="Tyrosine specific protein phosphatases" evidence="1">
    <location>
        <begin position="44"/>
        <end position="107"/>
    </location>
</feature>
<protein>
    <recommendedName>
        <fullName evidence="1">Tyrosine specific protein phosphatases domain-containing protein</fullName>
    </recommendedName>
</protein>
<name>A0A7S4PUH8_9DINO</name>
<dbReference type="InterPro" id="IPR000387">
    <property type="entry name" value="Tyr_Pase_dom"/>
</dbReference>
<proteinExistence type="predicted"/>
<reference evidence="2" key="1">
    <citation type="submission" date="2021-01" db="EMBL/GenBank/DDBJ databases">
        <authorList>
            <person name="Corre E."/>
            <person name="Pelletier E."/>
            <person name="Niang G."/>
            <person name="Scheremetjew M."/>
            <person name="Finn R."/>
            <person name="Kale V."/>
            <person name="Holt S."/>
            <person name="Cochrane G."/>
            <person name="Meng A."/>
            <person name="Brown T."/>
            <person name="Cohen L."/>
        </authorList>
    </citation>
    <scope>NUCLEOTIDE SEQUENCE</scope>
    <source>
        <strain evidence="2">CCMP3105</strain>
    </source>
</reference>
<dbReference type="Gene3D" id="3.90.190.10">
    <property type="entry name" value="Protein tyrosine phosphatase superfamily"/>
    <property type="match status" value="1"/>
</dbReference>
<dbReference type="AlphaFoldDB" id="A0A7S4PUH8"/>
<dbReference type="SUPFAM" id="SSF52799">
    <property type="entry name" value="(Phosphotyrosine protein) phosphatases II"/>
    <property type="match status" value="1"/>
</dbReference>
<dbReference type="EMBL" id="HBNR01004183">
    <property type="protein sequence ID" value="CAE4563184.1"/>
    <property type="molecule type" value="Transcribed_RNA"/>
</dbReference>
<gene>
    <name evidence="2" type="ORF">AMON00008_LOCUS2803</name>
</gene>
<dbReference type="PROSITE" id="PS50056">
    <property type="entry name" value="TYR_PHOSPHATASE_2"/>
    <property type="match status" value="1"/>
</dbReference>
<sequence length="161" mass="17559">MFATMWLREHGVAAIVNCCADQHTPLEHLNAAMMPSLDLCAVDSPLYDLVQPHDPAVLASLEEHAGVQVLIHCVFGDNRPVVFCIAYLVAAKALPLLDATRHVAERRSLVFVRLETVEQRKELRSDLVFLMQCVAFAATSCAPLTASPSDNGEAENGVPPR</sequence>